<protein>
    <submittedName>
        <fullName evidence="2">Branched-chain amino acid transport</fullName>
    </submittedName>
</protein>
<feature type="transmembrane region" description="Helical" evidence="1">
    <location>
        <begin position="42"/>
        <end position="63"/>
    </location>
</feature>
<dbReference type="Proteomes" id="UP000306236">
    <property type="component" value="Unassembled WGS sequence"/>
</dbReference>
<dbReference type="RefSeq" id="WP_136404838.1">
    <property type="nucleotide sequence ID" value="NZ_JARXRQ010000024.1"/>
</dbReference>
<comment type="caution">
    <text evidence="2">The sequence shown here is derived from an EMBL/GenBank/DDBJ whole genome shotgun (WGS) entry which is preliminary data.</text>
</comment>
<reference evidence="2 3" key="1">
    <citation type="submission" date="2019-04" db="EMBL/GenBank/DDBJ databases">
        <title>Lampropedia sp YIM MLB12 draf genome.</title>
        <authorList>
            <person name="Wang Y.-X."/>
        </authorList>
    </citation>
    <scope>NUCLEOTIDE SEQUENCE [LARGE SCALE GENOMIC DNA]</scope>
    <source>
        <strain evidence="2 3">YIM MLB12</strain>
    </source>
</reference>
<dbReference type="OrthoDB" id="8906758at2"/>
<keyword evidence="1" id="KW-0472">Membrane</keyword>
<feature type="transmembrane region" description="Helical" evidence="1">
    <location>
        <begin position="92"/>
        <end position="111"/>
    </location>
</feature>
<evidence type="ECO:0000256" key="1">
    <source>
        <dbReference type="SAM" id="Phobius"/>
    </source>
</evidence>
<feature type="transmembrane region" description="Helical" evidence="1">
    <location>
        <begin position="6"/>
        <end position="22"/>
    </location>
</feature>
<sequence>MSSVLITIALCGIGTFLLRWLPLWQARKNQRSAPNAARLQKWLTGVGPAAIAALLTVSLWGQLSTDARPGRVAMLVIALACTAITRRMAGGGIALPTLVGAIAYGLLSYLGL</sequence>
<keyword evidence="3" id="KW-1185">Reference proteome</keyword>
<organism evidence="2 3">
    <name type="scientific">Lampropedia aestuarii</name>
    <dbReference type="NCBI Taxonomy" id="2562762"/>
    <lineage>
        <taxon>Bacteria</taxon>
        <taxon>Pseudomonadati</taxon>
        <taxon>Pseudomonadota</taxon>
        <taxon>Betaproteobacteria</taxon>
        <taxon>Burkholderiales</taxon>
        <taxon>Comamonadaceae</taxon>
        <taxon>Lampropedia</taxon>
    </lineage>
</organism>
<dbReference type="Pfam" id="PF05437">
    <property type="entry name" value="AzlD"/>
    <property type="match status" value="1"/>
</dbReference>
<evidence type="ECO:0000313" key="2">
    <source>
        <dbReference type="EMBL" id="THJ36579.1"/>
    </source>
</evidence>
<accession>A0A4S5BVM6</accession>
<gene>
    <name evidence="2" type="ORF">E8K88_01410</name>
</gene>
<dbReference type="AlphaFoldDB" id="A0A4S5BVM6"/>
<keyword evidence="1" id="KW-0812">Transmembrane</keyword>
<dbReference type="InterPro" id="IPR008407">
    <property type="entry name" value="Brnchd-chn_aa_trnsp_AzlD"/>
</dbReference>
<name>A0A4S5BVM6_9BURK</name>
<dbReference type="EMBL" id="SSWX01000001">
    <property type="protein sequence ID" value="THJ36579.1"/>
    <property type="molecule type" value="Genomic_DNA"/>
</dbReference>
<proteinExistence type="predicted"/>
<keyword evidence="1" id="KW-1133">Transmembrane helix</keyword>
<evidence type="ECO:0000313" key="3">
    <source>
        <dbReference type="Proteomes" id="UP000306236"/>
    </source>
</evidence>